<dbReference type="CDD" id="cd16962">
    <property type="entry name" value="RuvC"/>
    <property type="match status" value="1"/>
</dbReference>
<evidence type="ECO:0000256" key="4">
    <source>
        <dbReference type="ARBA" id="ARBA00022723"/>
    </source>
</evidence>
<evidence type="ECO:0000256" key="13">
    <source>
        <dbReference type="ARBA" id="ARBA00029488"/>
    </source>
</evidence>
<dbReference type="GO" id="GO:0046872">
    <property type="term" value="F:metal ion binding"/>
    <property type="evidence" value="ECO:0007669"/>
    <property type="project" value="UniProtKB-KW"/>
</dbReference>
<dbReference type="EC" id="3.1.21.10" evidence="13"/>
<proteinExistence type="inferred from homology"/>
<comment type="similarity">
    <text evidence="1">Belongs to the RuvC family.</text>
</comment>
<name>A0A2M6WUQ8_9BACT</name>
<evidence type="ECO:0000256" key="11">
    <source>
        <dbReference type="ARBA" id="ARBA00023204"/>
    </source>
</evidence>
<dbReference type="GO" id="GO:0006281">
    <property type="term" value="P:DNA repair"/>
    <property type="evidence" value="ECO:0007669"/>
    <property type="project" value="UniProtKB-KW"/>
</dbReference>
<dbReference type="PRINTS" id="PR00696">
    <property type="entry name" value="RSOLVASERUVC"/>
</dbReference>
<keyword evidence="2" id="KW-0963">Cytoplasm</keyword>
<keyword evidence="6" id="KW-0227">DNA damage</keyword>
<keyword evidence="3" id="KW-0540">Nuclease</keyword>
<evidence type="ECO:0000256" key="1">
    <source>
        <dbReference type="ARBA" id="ARBA00009518"/>
    </source>
</evidence>
<evidence type="ECO:0000256" key="3">
    <source>
        <dbReference type="ARBA" id="ARBA00022722"/>
    </source>
</evidence>
<evidence type="ECO:0000256" key="8">
    <source>
        <dbReference type="ARBA" id="ARBA00022842"/>
    </source>
</evidence>
<keyword evidence="11" id="KW-0234">DNA repair</keyword>
<evidence type="ECO:0000313" key="16">
    <source>
        <dbReference type="Proteomes" id="UP000230481"/>
    </source>
</evidence>
<evidence type="ECO:0000256" key="5">
    <source>
        <dbReference type="ARBA" id="ARBA00022759"/>
    </source>
</evidence>
<dbReference type="SUPFAM" id="SSF53098">
    <property type="entry name" value="Ribonuclease H-like"/>
    <property type="match status" value="1"/>
</dbReference>
<keyword evidence="4" id="KW-0479">Metal-binding</keyword>
<evidence type="ECO:0000256" key="10">
    <source>
        <dbReference type="ARBA" id="ARBA00023172"/>
    </source>
</evidence>
<dbReference type="EMBL" id="PFAA01000051">
    <property type="protein sequence ID" value="PIT96527.1"/>
    <property type="molecule type" value="Genomic_DNA"/>
</dbReference>
<dbReference type="FunFam" id="3.30.420.10:FF:000002">
    <property type="entry name" value="Crossover junction endodeoxyribonuclease RuvC"/>
    <property type="match status" value="1"/>
</dbReference>
<evidence type="ECO:0000256" key="12">
    <source>
        <dbReference type="ARBA" id="ARBA00029354"/>
    </source>
</evidence>
<gene>
    <name evidence="15" type="ORF">COT82_02720</name>
</gene>
<sequence length="155" mass="17539">DPGYERIGIAVLEKILNSSDVEKLIYSDCFKTSASIVFAERLCLIGKEIERIIKKYKPKALAIEKLYFNTNQKTATMVSEARGVFIYIAIKNKLKIFEYTPLQIKSAVCGDGRGDKKQIITMIKNLIKIDKLIKYDDEYDAIAAGITCFASERNL</sequence>
<organism evidence="15 16">
    <name type="scientific">Candidatus Campbellbacteria bacterium CG10_big_fil_rev_8_21_14_0_10_35_52</name>
    <dbReference type="NCBI Taxonomy" id="1974527"/>
    <lineage>
        <taxon>Bacteria</taxon>
        <taxon>Candidatus Campbelliibacteriota</taxon>
    </lineage>
</organism>
<evidence type="ECO:0000313" key="15">
    <source>
        <dbReference type="EMBL" id="PIT96527.1"/>
    </source>
</evidence>
<dbReference type="InterPro" id="IPR002176">
    <property type="entry name" value="X-over_junc_endoDNase_RuvC"/>
</dbReference>
<keyword evidence="10" id="KW-0233">DNA recombination</keyword>
<dbReference type="InterPro" id="IPR012337">
    <property type="entry name" value="RNaseH-like_sf"/>
</dbReference>
<dbReference type="Pfam" id="PF02075">
    <property type="entry name" value="RuvC"/>
    <property type="match status" value="1"/>
</dbReference>
<evidence type="ECO:0000256" key="2">
    <source>
        <dbReference type="ARBA" id="ARBA00022490"/>
    </source>
</evidence>
<dbReference type="PANTHER" id="PTHR30194:SF3">
    <property type="entry name" value="CROSSOVER JUNCTION ENDODEOXYRIBONUCLEASE RUVC"/>
    <property type="match status" value="1"/>
</dbReference>
<dbReference type="GO" id="GO:0008821">
    <property type="term" value="F:crossover junction DNA endonuclease activity"/>
    <property type="evidence" value="ECO:0007669"/>
    <property type="project" value="UniProtKB-EC"/>
</dbReference>
<dbReference type="InterPro" id="IPR036397">
    <property type="entry name" value="RNaseH_sf"/>
</dbReference>
<keyword evidence="9" id="KW-0238">DNA-binding</keyword>
<accession>A0A2M6WUQ8</accession>
<protein>
    <recommendedName>
        <fullName evidence="13">crossover junction endodeoxyribonuclease</fullName>
        <ecNumber evidence="13">3.1.21.10</ecNumber>
    </recommendedName>
    <alternativeName>
        <fullName evidence="14">Holliday junction resolvase RuvC</fullName>
    </alternativeName>
</protein>
<evidence type="ECO:0000256" key="9">
    <source>
        <dbReference type="ARBA" id="ARBA00023125"/>
    </source>
</evidence>
<keyword evidence="8" id="KW-0460">Magnesium</keyword>
<dbReference type="PANTHER" id="PTHR30194">
    <property type="entry name" value="CROSSOVER JUNCTION ENDODEOXYRIBONUCLEASE RUVC"/>
    <property type="match status" value="1"/>
</dbReference>
<evidence type="ECO:0000256" key="7">
    <source>
        <dbReference type="ARBA" id="ARBA00022801"/>
    </source>
</evidence>
<dbReference type="AlphaFoldDB" id="A0A2M6WUQ8"/>
<comment type="caution">
    <text evidence="15">The sequence shown here is derived from an EMBL/GenBank/DDBJ whole genome shotgun (WGS) entry which is preliminary data.</text>
</comment>
<comment type="catalytic activity">
    <reaction evidence="12">
        <text>Endonucleolytic cleavage at a junction such as a reciprocal single-stranded crossover between two homologous DNA duplexes (Holliday junction).</text>
        <dbReference type="EC" id="3.1.21.10"/>
    </reaction>
</comment>
<dbReference type="Proteomes" id="UP000230481">
    <property type="component" value="Unassembled WGS sequence"/>
</dbReference>
<dbReference type="GO" id="GO:0006310">
    <property type="term" value="P:DNA recombination"/>
    <property type="evidence" value="ECO:0007669"/>
    <property type="project" value="UniProtKB-KW"/>
</dbReference>
<keyword evidence="5" id="KW-0255">Endonuclease</keyword>
<feature type="non-terminal residue" evidence="15">
    <location>
        <position position="1"/>
    </location>
</feature>
<dbReference type="GO" id="GO:0003677">
    <property type="term" value="F:DNA binding"/>
    <property type="evidence" value="ECO:0007669"/>
    <property type="project" value="UniProtKB-KW"/>
</dbReference>
<keyword evidence="7" id="KW-0378">Hydrolase</keyword>
<evidence type="ECO:0000256" key="6">
    <source>
        <dbReference type="ARBA" id="ARBA00022763"/>
    </source>
</evidence>
<evidence type="ECO:0000256" key="14">
    <source>
        <dbReference type="ARBA" id="ARBA00030265"/>
    </source>
</evidence>
<dbReference type="Gene3D" id="3.30.420.10">
    <property type="entry name" value="Ribonuclease H-like superfamily/Ribonuclease H"/>
    <property type="match status" value="1"/>
</dbReference>
<reference evidence="16" key="1">
    <citation type="submission" date="2017-09" db="EMBL/GenBank/DDBJ databases">
        <title>Depth-based differentiation of microbial function through sediment-hosted aquifers and enrichment of novel symbionts in the deep terrestrial subsurface.</title>
        <authorList>
            <person name="Probst A.J."/>
            <person name="Ladd B."/>
            <person name="Jarett J.K."/>
            <person name="Geller-Mcgrath D.E."/>
            <person name="Sieber C.M.K."/>
            <person name="Emerson J.B."/>
            <person name="Anantharaman K."/>
            <person name="Thomas B.C."/>
            <person name="Malmstrom R."/>
            <person name="Stieglmeier M."/>
            <person name="Klingl A."/>
            <person name="Woyke T."/>
            <person name="Ryan C.M."/>
            <person name="Banfield J.F."/>
        </authorList>
    </citation>
    <scope>NUCLEOTIDE SEQUENCE [LARGE SCALE GENOMIC DNA]</scope>
</reference>